<reference evidence="1" key="2">
    <citation type="submission" date="2020-09" db="EMBL/GenBank/DDBJ databases">
        <authorList>
            <person name="Sun Q."/>
            <person name="Ohkuma M."/>
        </authorList>
    </citation>
    <scope>NUCLEOTIDE SEQUENCE</scope>
    <source>
        <strain evidence="1">JCM 3091</strain>
    </source>
</reference>
<dbReference type="InterPro" id="IPR021373">
    <property type="entry name" value="DUF2993"/>
</dbReference>
<dbReference type="EMBL" id="BMQC01000007">
    <property type="protein sequence ID" value="GGK29666.1"/>
    <property type="molecule type" value="Genomic_DNA"/>
</dbReference>
<evidence type="ECO:0008006" key="3">
    <source>
        <dbReference type="Google" id="ProtNLM"/>
    </source>
</evidence>
<organism evidence="1 2">
    <name type="scientific">Pilimelia terevasa</name>
    <dbReference type="NCBI Taxonomy" id="53372"/>
    <lineage>
        <taxon>Bacteria</taxon>
        <taxon>Bacillati</taxon>
        <taxon>Actinomycetota</taxon>
        <taxon>Actinomycetes</taxon>
        <taxon>Micromonosporales</taxon>
        <taxon>Micromonosporaceae</taxon>
        <taxon>Pilimelia</taxon>
    </lineage>
</organism>
<gene>
    <name evidence="1" type="ORF">GCM10010124_22970</name>
</gene>
<keyword evidence="2" id="KW-1185">Reference proteome</keyword>
<sequence length="258" mass="27870">MSDWNPPPRPGRKRRRGGKLLVVLLLLGGSLIGLDRFGVMVAEEQIGKTVHDQLVAREVAATDPDVDVRGFPFLWQAVTGDYRRVDILLSDVQAQGGGGADGQRVRLSQVRVRAENVRATLADVLNGGNIVARRLTGTATLDYASVQTLARQPGLQLSEADGRLRARLPVTLLGRQFTVVGVGRVEPAQNVVRLRFDELDAEGADVPEQIRRTLSRYGEQMAVDIPLPPLPFPLTIARVDPGPAGLTVTGTAADVPLR</sequence>
<dbReference type="Pfam" id="PF11209">
    <property type="entry name" value="LmeA"/>
    <property type="match status" value="1"/>
</dbReference>
<dbReference type="RefSeq" id="WP_189114265.1">
    <property type="nucleotide sequence ID" value="NZ_BMQC01000007.1"/>
</dbReference>
<name>A0A8J3FJL8_9ACTN</name>
<dbReference type="Proteomes" id="UP000662200">
    <property type="component" value="Unassembled WGS sequence"/>
</dbReference>
<proteinExistence type="predicted"/>
<protein>
    <recommendedName>
        <fullName evidence="3">DUF2993 domain-containing protein</fullName>
    </recommendedName>
</protein>
<reference evidence="1" key="1">
    <citation type="journal article" date="2014" name="Int. J. Syst. Evol. Microbiol.">
        <title>Complete genome sequence of Corynebacterium casei LMG S-19264T (=DSM 44701T), isolated from a smear-ripened cheese.</title>
        <authorList>
            <consortium name="US DOE Joint Genome Institute (JGI-PGF)"/>
            <person name="Walter F."/>
            <person name="Albersmeier A."/>
            <person name="Kalinowski J."/>
            <person name="Ruckert C."/>
        </authorList>
    </citation>
    <scope>NUCLEOTIDE SEQUENCE</scope>
    <source>
        <strain evidence="1">JCM 3091</strain>
    </source>
</reference>
<evidence type="ECO:0000313" key="2">
    <source>
        <dbReference type="Proteomes" id="UP000662200"/>
    </source>
</evidence>
<evidence type="ECO:0000313" key="1">
    <source>
        <dbReference type="EMBL" id="GGK29666.1"/>
    </source>
</evidence>
<accession>A0A8J3FJL8</accession>
<comment type="caution">
    <text evidence="1">The sequence shown here is derived from an EMBL/GenBank/DDBJ whole genome shotgun (WGS) entry which is preliminary data.</text>
</comment>
<dbReference type="AlphaFoldDB" id="A0A8J3FJL8"/>